<name>A0A1M7A2G8_9BACT</name>
<evidence type="ECO:0000259" key="2">
    <source>
        <dbReference type="Pfam" id="PF16334"/>
    </source>
</evidence>
<dbReference type="GO" id="GO:0005975">
    <property type="term" value="P:carbohydrate metabolic process"/>
    <property type="evidence" value="ECO:0007669"/>
    <property type="project" value="InterPro"/>
</dbReference>
<feature type="domain" description="Glutaminase A N-terminal" evidence="4">
    <location>
        <begin position="240"/>
        <end position="447"/>
    </location>
</feature>
<dbReference type="EMBL" id="FRBL01000003">
    <property type="protein sequence ID" value="SHL36962.1"/>
    <property type="molecule type" value="Genomic_DNA"/>
</dbReference>
<dbReference type="PANTHER" id="PTHR31987">
    <property type="entry name" value="GLUTAMINASE A-RELATED"/>
    <property type="match status" value="1"/>
</dbReference>
<evidence type="ECO:0000259" key="4">
    <source>
        <dbReference type="Pfam" id="PF17168"/>
    </source>
</evidence>
<feature type="chain" id="PRO_5012680743" description="L-glutaminase" evidence="1">
    <location>
        <begin position="21"/>
        <end position="818"/>
    </location>
</feature>
<evidence type="ECO:0000256" key="1">
    <source>
        <dbReference type="SAM" id="SignalP"/>
    </source>
</evidence>
<dbReference type="STRING" id="1419482.SAMN05444266_10399"/>
<proteinExistence type="predicted"/>
<gene>
    <name evidence="5" type="ORF">SAMN05444266_10399</name>
</gene>
<feature type="domain" description="Glutaminase A central" evidence="3">
    <location>
        <begin position="454"/>
        <end position="790"/>
    </location>
</feature>
<evidence type="ECO:0000259" key="3">
    <source>
        <dbReference type="Pfam" id="PF16335"/>
    </source>
</evidence>
<protein>
    <recommendedName>
        <fullName evidence="7">L-glutaminase</fullName>
    </recommendedName>
</protein>
<dbReference type="AlphaFoldDB" id="A0A1M7A2G8"/>
<dbReference type="Pfam" id="PF16334">
    <property type="entry name" value="DUF4964"/>
    <property type="match status" value="1"/>
</dbReference>
<dbReference type="Pfam" id="PF17168">
    <property type="entry name" value="DUF5127"/>
    <property type="match status" value="1"/>
</dbReference>
<dbReference type="InterPro" id="IPR032515">
    <property type="entry name" value="DUF4964"/>
</dbReference>
<dbReference type="InterPro" id="IPR012341">
    <property type="entry name" value="6hp_glycosidase-like_sf"/>
</dbReference>
<dbReference type="InterPro" id="IPR052743">
    <property type="entry name" value="Glutaminase_GtaA"/>
</dbReference>
<dbReference type="SUPFAM" id="SSF48208">
    <property type="entry name" value="Six-hairpin glycosidases"/>
    <property type="match status" value="1"/>
</dbReference>
<dbReference type="Pfam" id="PF16335">
    <property type="entry name" value="GtaA_6_Hairpin"/>
    <property type="match status" value="1"/>
</dbReference>
<dbReference type="Proteomes" id="UP000184420">
    <property type="component" value="Unassembled WGS sequence"/>
</dbReference>
<dbReference type="Gene3D" id="1.50.10.10">
    <property type="match status" value="1"/>
</dbReference>
<keyword evidence="1" id="KW-0732">Signal</keyword>
<dbReference type="InterPro" id="IPR008979">
    <property type="entry name" value="Galactose-bd-like_sf"/>
</dbReference>
<sequence length="818" mass="90722">MRHIRFIMSTLLMGAGAVVAQQKAPSYPLVTHHPYFSIWSSTDTIMNSSTRHWTGTAQPITGVVTVDGVPYTVLGSVPDTYEELLTTAGAVKYLTDAPSGDWTSPQYNDQQWKKGTMPFSDNPAAGETGWKSQDLFVRRTFDLAQVASDSLYLKLHHDDNIVVHLNGKEIFSRKGWNGRDEYFPIALDPHLLKQKNNLLAIHVENTAGGAYLSAGLAKKVKPAAGAAHKAIQESVEVHATQTVYQFKCGPVHMEMAFISPLLMDDLMLLSRPVTYLACHALAEDDQAHEVRVQVGVSTAVCVNNAGQPVEASQYNSGDLTILKAGTKEQPVLQKKGDDIRIDWGYMYVATSKGPGVKQWIVDNADKTKTLVTEAAIGKVGKGITAMPARVFLLGYDDLYAVEYFGKRLKAWWKNDATATMDRELKSAMQDYRKILGRCLQFDEALQKEAAAAGGREYARLCELAYRQAIAAHTLVRGPKGELLFLSKENFSNGCINTVDITYPSAPMFLLYNPDLLKGMMTGIFEYSESGRFPKPFAAHDLGTYPIASGQVYGEDMPVEESGNMLILTGAIAKAEGNANYAKAHWKTLTTWAEYLLKAGFDPENQLCTDDFAGHLAHNTNLSLKAIAGIRSYAMLAEMLGYKAEAKRYSDSAQSMAANWMKLAADADHYRLAFDKPGSWSQKYNLVWDRVLGFNLFPKSLYEQEVSWYLKQQQAFGLPLDSRKTYTKSDWIIWTATLASSTDEFKELVDPLYKYITETVTRVPLSDWHETTDGRQVGFQARSVVGGYFMKMLDARYNGGTGSGSGSVIYTYNPHSINH</sequence>
<accession>A0A1M7A2G8</accession>
<evidence type="ECO:0008006" key="7">
    <source>
        <dbReference type="Google" id="ProtNLM"/>
    </source>
</evidence>
<dbReference type="PANTHER" id="PTHR31987:SF1">
    <property type="entry name" value="GLUTAMINASE A"/>
    <property type="match status" value="1"/>
</dbReference>
<feature type="domain" description="DUF4964" evidence="2">
    <location>
        <begin position="21"/>
        <end position="76"/>
    </location>
</feature>
<organism evidence="5 6">
    <name type="scientific">Chitinophaga jiangningensis</name>
    <dbReference type="NCBI Taxonomy" id="1419482"/>
    <lineage>
        <taxon>Bacteria</taxon>
        <taxon>Pseudomonadati</taxon>
        <taxon>Bacteroidota</taxon>
        <taxon>Chitinophagia</taxon>
        <taxon>Chitinophagales</taxon>
        <taxon>Chitinophagaceae</taxon>
        <taxon>Chitinophaga</taxon>
    </lineage>
</organism>
<reference evidence="5 6" key="1">
    <citation type="submission" date="2016-11" db="EMBL/GenBank/DDBJ databases">
        <authorList>
            <person name="Jaros S."/>
            <person name="Januszkiewicz K."/>
            <person name="Wedrychowicz H."/>
        </authorList>
    </citation>
    <scope>NUCLEOTIDE SEQUENCE [LARGE SCALE GENOMIC DNA]</scope>
    <source>
        <strain evidence="5 6">DSM 27406</strain>
    </source>
</reference>
<evidence type="ECO:0000313" key="6">
    <source>
        <dbReference type="Proteomes" id="UP000184420"/>
    </source>
</evidence>
<keyword evidence="6" id="KW-1185">Reference proteome</keyword>
<dbReference type="SUPFAM" id="SSF49785">
    <property type="entry name" value="Galactose-binding domain-like"/>
    <property type="match status" value="1"/>
</dbReference>
<dbReference type="Gene3D" id="2.60.120.260">
    <property type="entry name" value="Galactose-binding domain-like"/>
    <property type="match status" value="1"/>
</dbReference>
<dbReference type="OrthoDB" id="175993at2"/>
<dbReference type="InterPro" id="IPR008928">
    <property type="entry name" value="6-hairpin_glycosidase_sf"/>
</dbReference>
<dbReference type="InterPro" id="IPR032514">
    <property type="entry name" value="GtaA_central"/>
</dbReference>
<dbReference type="InterPro" id="IPR033433">
    <property type="entry name" value="GtaA_N"/>
</dbReference>
<feature type="signal peptide" evidence="1">
    <location>
        <begin position="1"/>
        <end position="20"/>
    </location>
</feature>
<evidence type="ECO:0000313" key="5">
    <source>
        <dbReference type="EMBL" id="SHL36962.1"/>
    </source>
</evidence>